<evidence type="ECO:0000313" key="3">
    <source>
        <dbReference type="Proteomes" id="UP000463975"/>
    </source>
</evidence>
<dbReference type="AlphaFoldDB" id="A0A6P1NK84"/>
<reference evidence="2 3" key="1">
    <citation type="submission" date="2020-01" db="EMBL/GenBank/DDBJ databases">
        <title>Genome sequencing of strain KACC 21507.</title>
        <authorList>
            <person name="Heo J."/>
            <person name="Kim S.-J."/>
            <person name="Kim J.-S."/>
            <person name="Hong S.-B."/>
            <person name="Kwon S.-W."/>
        </authorList>
    </citation>
    <scope>NUCLEOTIDE SEQUENCE [LARGE SCALE GENOMIC DNA]</scope>
    <source>
        <strain evidence="2 3">KACC 21507</strain>
    </source>
</reference>
<dbReference type="EMBL" id="CP047652">
    <property type="protein sequence ID" value="QHI96072.1"/>
    <property type="molecule type" value="Genomic_DNA"/>
</dbReference>
<dbReference type="KEGG" id="bomb:GT348_07320"/>
<name>A0A6P1NK84_9PROT</name>
<dbReference type="Proteomes" id="UP000463975">
    <property type="component" value="Chromosome"/>
</dbReference>
<evidence type="ECO:0000313" key="2">
    <source>
        <dbReference type="EMBL" id="QHI96072.1"/>
    </source>
</evidence>
<organism evidence="2 3">
    <name type="scientific">Aristophania vespae</name>
    <dbReference type="NCBI Taxonomy" id="2697033"/>
    <lineage>
        <taxon>Bacteria</taxon>
        <taxon>Pseudomonadati</taxon>
        <taxon>Pseudomonadota</taxon>
        <taxon>Alphaproteobacteria</taxon>
        <taxon>Acetobacterales</taxon>
        <taxon>Acetobacteraceae</taxon>
        <taxon>Aristophania</taxon>
    </lineage>
</organism>
<accession>A0A6P1NK84</accession>
<evidence type="ECO:0000256" key="1">
    <source>
        <dbReference type="SAM" id="MobiDB-lite"/>
    </source>
</evidence>
<proteinExistence type="predicted"/>
<feature type="compositionally biased region" description="Basic and acidic residues" evidence="1">
    <location>
        <begin position="71"/>
        <end position="82"/>
    </location>
</feature>
<sequence length="94" mass="10414">METNPINYACYRTKSLGWQQAGYIVVIATAPSLDDLPTAKDNPDLWGNTAWVANDEGQYLISHTYPELVPTRKDRASDKTSDKPSNVTAKKLAD</sequence>
<keyword evidence="3" id="KW-1185">Reference proteome</keyword>
<protein>
    <submittedName>
        <fullName evidence="2">Uncharacterized protein</fullName>
    </submittedName>
</protein>
<dbReference type="RefSeq" id="WP_160619145.1">
    <property type="nucleotide sequence ID" value="NZ_CP047652.1"/>
</dbReference>
<feature type="region of interest" description="Disordered" evidence="1">
    <location>
        <begin position="71"/>
        <end position="94"/>
    </location>
</feature>
<gene>
    <name evidence="2" type="ORF">GT348_07320</name>
</gene>